<gene>
    <name evidence="1" type="ORF">BN9_121370</name>
</gene>
<comment type="caution">
    <text evidence="1">The sequence shown here is derived from an EMBL/GenBank/DDBJ whole genome shotgun (WGS) entry which is preliminary data.</text>
</comment>
<organism evidence="1 2">
    <name type="scientific">Albugo candida</name>
    <dbReference type="NCBI Taxonomy" id="65357"/>
    <lineage>
        <taxon>Eukaryota</taxon>
        <taxon>Sar</taxon>
        <taxon>Stramenopiles</taxon>
        <taxon>Oomycota</taxon>
        <taxon>Peronosporomycetes</taxon>
        <taxon>Albuginales</taxon>
        <taxon>Albuginaceae</taxon>
        <taxon>Albugo</taxon>
    </lineage>
</organism>
<dbReference type="EMBL" id="CAIX01000487">
    <property type="protein sequence ID" value="CCI50410.1"/>
    <property type="molecule type" value="Genomic_DNA"/>
</dbReference>
<dbReference type="AlphaFoldDB" id="A0A024GUJ9"/>
<keyword evidence="2" id="KW-1185">Reference proteome</keyword>
<name>A0A024GUJ9_9STRA</name>
<evidence type="ECO:0000313" key="1">
    <source>
        <dbReference type="EMBL" id="CCI50410.1"/>
    </source>
</evidence>
<sequence length="63" mass="7325">MELGPGFASPNPVDFVFEAYAMYIDKNMLPEDLSLSGLHPNVKIYTSRQRVRHCNLRHCYLRL</sequence>
<dbReference type="InParanoid" id="A0A024GUJ9"/>
<evidence type="ECO:0000313" key="2">
    <source>
        <dbReference type="Proteomes" id="UP000053237"/>
    </source>
</evidence>
<proteinExistence type="predicted"/>
<dbReference type="STRING" id="65357.A0A024GUJ9"/>
<dbReference type="Proteomes" id="UP000053237">
    <property type="component" value="Unassembled WGS sequence"/>
</dbReference>
<accession>A0A024GUJ9</accession>
<protein>
    <submittedName>
        <fullName evidence="1">Uncharacterized protein</fullName>
    </submittedName>
</protein>
<reference evidence="1 2" key="1">
    <citation type="submission" date="2012-05" db="EMBL/GenBank/DDBJ databases">
        <title>Recombination and specialization in a pathogen metapopulation.</title>
        <authorList>
            <person name="Gardiner A."/>
            <person name="Kemen E."/>
            <person name="Schultz-Larsen T."/>
            <person name="MacLean D."/>
            <person name="Van Oosterhout C."/>
            <person name="Jones J.D.G."/>
        </authorList>
    </citation>
    <scope>NUCLEOTIDE SEQUENCE [LARGE SCALE GENOMIC DNA]</scope>
    <source>
        <strain evidence="1 2">Ac Nc2</strain>
    </source>
</reference>